<dbReference type="GO" id="GO:0046872">
    <property type="term" value="F:metal ion binding"/>
    <property type="evidence" value="ECO:0007669"/>
    <property type="project" value="UniProtKB-KW"/>
</dbReference>
<reference evidence="5 6" key="1">
    <citation type="submission" date="2019-10" db="EMBL/GenBank/DDBJ databases">
        <title>Alkalibaculum tamaniensis sp.nov., a new alkaliphilic acetogen, isolated on methoxylated aromatics from a mud volcano.</title>
        <authorList>
            <person name="Khomyakova M.A."/>
            <person name="Merkel A.Y."/>
            <person name="Bonch-Osmolovskaya E.A."/>
            <person name="Slobodkin A.I."/>
        </authorList>
    </citation>
    <scope>NUCLEOTIDE SEQUENCE [LARGE SCALE GENOMIC DNA]</scope>
    <source>
        <strain evidence="5 6">M08DMB</strain>
    </source>
</reference>
<evidence type="ECO:0000256" key="3">
    <source>
        <dbReference type="ARBA" id="ARBA00023014"/>
    </source>
</evidence>
<dbReference type="Pfam" id="PF10589">
    <property type="entry name" value="NADH_4Fe-4S"/>
    <property type="match status" value="1"/>
</dbReference>
<feature type="domain" description="4Fe-4S ferredoxin-type" evidence="4">
    <location>
        <begin position="292"/>
        <end position="321"/>
    </location>
</feature>
<organism evidence="5 6">
    <name type="scientific">Alkalibaculum sporogenes</name>
    <dbReference type="NCBI Taxonomy" id="2655001"/>
    <lineage>
        <taxon>Bacteria</taxon>
        <taxon>Bacillati</taxon>
        <taxon>Bacillota</taxon>
        <taxon>Clostridia</taxon>
        <taxon>Eubacteriales</taxon>
        <taxon>Eubacteriaceae</taxon>
        <taxon>Alkalibaculum</taxon>
    </lineage>
</organism>
<dbReference type="EMBL" id="WHNX01000003">
    <property type="protein sequence ID" value="MPW24733.1"/>
    <property type="molecule type" value="Genomic_DNA"/>
</dbReference>
<dbReference type="SUPFAM" id="SSF140490">
    <property type="entry name" value="Nqo1C-terminal domain-like"/>
    <property type="match status" value="1"/>
</dbReference>
<dbReference type="PANTHER" id="PTHR43578">
    <property type="entry name" value="NADH-QUINONE OXIDOREDUCTASE SUBUNIT F"/>
    <property type="match status" value="1"/>
</dbReference>
<accession>A0A6A7K6F1</accession>
<comment type="caution">
    <text evidence="5">The sequence shown here is derived from an EMBL/GenBank/DDBJ whole genome shotgun (WGS) entry which is preliminary data.</text>
</comment>
<protein>
    <submittedName>
        <fullName evidence="5">NADP-reducing hydrogenase subunit HndC</fullName>
    </submittedName>
</protein>
<dbReference type="RefSeq" id="WP_152801488.1">
    <property type="nucleotide sequence ID" value="NZ_WHNX01000003.1"/>
</dbReference>
<dbReference type="Gene3D" id="3.30.70.20">
    <property type="match status" value="1"/>
</dbReference>
<sequence length="368" mass="41197">MGEYMICNTIPIYQEAPVSSELFKRDISKILKAISEMQVDKKYLVVNEWNKELMELLEEQTDACSNLEIITVEAKGGFVFGNATAVSKLIEGEKPIPSGMNENIPVYSVEELLGTDEKVEYIENCSGKKEVHTFEKKIKPRDILGKCDFHKKFKGMYFGYPMGLLLSSEQLDEEVELLTDYVIIFSEDDCILDSLVNITERYKNESCGRCVFGYEGTTQFYMILSDIAQKKGKNSDVELLLGLCNEMQNQSLCDIGTVAANTVVSAIHNFREEIEDHITKKICKASVCSKFTTYHIIADKCTGCNECEDTCDDDAILGKKKFIHVIDQDECVQCGACVNACDEGAIVKAGPIKPKGPKNPIPCKREVK</sequence>
<keyword evidence="2" id="KW-0408">Iron</keyword>
<evidence type="ECO:0000313" key="6">
    <source>
        <dbReference type="Proteomes" id="UP000440004"/>
    </source>
</evidence>
<name>A0A6A7K6F1_9FIRM</name>
<dbReference type="PROSITE" id="PS51379">
    <property type="entry name" value="4FE4S_FER_2"/>
    <property type="match status" value="2"/>
</dbReference>
<dbReference type="SUPFAM" id="SSF54862">
    <property type="entry name" value="4Fe-4S ferredoxins"/>
    <property type="match status" value="1"/>
</dbReference>
<evidence type="ECO:0000313" key="5">
    <source>
        <dbReference type="EMBL" id="MPW24733.1"/>
    </source>
</evidence>
<evidence type="ECO:0000259" key="4">
    <source>
        <dbReference type="PROSITE" id="PS51379"/>
    </source>
</evidence>
<dbReference type="SMART" id="SM00928">
    <property type="entry name" value="NADH_4Fe-4S"/>
    <property type="match status" value="1"/>
</dbReference>
<dbReference type="InterPro" id="IPR017896">
    <property type="entry name" value="4Fe4S_Fe-S-bd"/>
</dbReference>
<dbReference type="PANTHER" id="PTHR43578:SF3">
    <property type="entry name" value="NADH-QUINONE OXIDOREDUCTASE SUBUNIT F"/>
    <property type="match status" value="1"/>
</dbReference>
<keyword evidence="6" id="KW-1185">Reference proteome</keyword>
<evidence type="ECO:0000256" key="1">
    <source>
        <dbReference type="ARBA" id="ARBA00022723"/>
    </source>
</evidence>
<feature type="domain" description="4Fe-4S ferredoxin-type" evidence="4">
    <location>
        <begin position="322"/>
        <end position="351"/>
    </location>
</feature>
<dbReference type="InterPro" id="IPR037207">
    <property type="entry name" value="Nuop51_4Fe4S-bd_sf"/>
</dbReference>
<dbReference type="AlphaFoldDB" id="A0A6A7K6F1"/>
<keyword evidence="3" id="KW-0411">Iron-sulfur</keyword>
<proteinExistence type="predicted"/>
<keyword evidence="1" id="KW-0479">Metal-binding</keyword>
<dbReference type="InterPro" id="IPR019575">
    <property type="entry name" value="Nuop51_4Fe4S-bd"/>
</dbReference>
<evidence type="ECO:0000256" key="2">
    <source>
        <dbReference type="ARBA" id="ARBA00023004"/>
    </source>
</evidence>
<dbReference type="Pfam" id="PF12838">
    <property type="entry name" value="Fer4_7"/>
    <property type="match status" value="1"/>
</dbReference>
<gene>
    <name evidence="5" type="ORF">GC105_02875</name>
</gene>
<dbReference type="Gene3D" id="1.20.1440.230">
    <property type="entry name" value="NADH-ubiquinone oxidoreductase 51kDa subunit, iron-sulphur binding domain"/>
    <property type="match status" value="1"/>
</dbReference>
<dbReference type="GO" id="GO:0051539">
    <property type="term" value="F:4 iron, 4 sulfur cluster binding"/>
    <property type="evidence" value="ECO:0007669"/>
    <property type="project" value="InterPro"/>
</dbReference>
<dbReference type="Proteomes" id="UP000440004">
    <property type="component" value="Unassembled WGS sequence"/>
</dbReference>